<gene>
    <name evidence="6" type="ORF">OSB04_003263</name>
</gene>
<evidence type="ECO:0000313" key="6">
    <source>
        <dbReference type="EMBL" id="KAJ9567297.1"/>
    </source>
</evidence>
<keyword evidence="7" id="KW-1185">Reference proteome</keyword>
<keyword evidence="1" id="KW-0112">Calmodulin-binding</keyword>
<feature type="compositionally biased region" description="Basic and acidic residues" evidence="4">
    <location>
        <begin position="59"/>
        <end position="69"/>
    </location>
</feature>
<dbReference type="EMBL" id="JARYMX010000001">
    <property type="protein sequence ID" value="KAJ9567297.1"/>
    <property type="molecule type" value="Genomic_DNA"/>
</dbReference>
<protein>
    <recommendedName>
        <fullName evidence="5">DUF4005 domain-containing protein</fullName>
    </recommendedName>
</protein>
<sequence length="489" mass="55093">MGKSPGRWIKTLIFGKKSPRSKIFKPHDDQKKKGDGKELAVSIEEIGNTNLSSGLSQRSGEKIQEEKPQSHNSQGEIKTPLHPNQAISIAATAELNAQNDLDRNREEQAATAVQAVLRGYLARRAYGTLKGVVRLQALIRGHLVRRQAISTLYCMFRIVKFQAVIRGRKIRHSDIGVEVQKRCTQTQVMCYVGVDSSIQILKLSSNGFARKLSLLLPQILASSPSAMPLHFQYNPNETNSVLRWLERWSTSHFWELLPKPKVGNHSKLPKPNGRRFSMSNVESIASEFDKPIVNSRRLSAYEPENYVDENPELVLERVKRNLRKVHNPVLDNTTVQKETETEKKSINDDTRMIETKLSELETTPKQVGLSEAEKMITTENKKEDCMPKEQKKSKRRVSLPVNQEFMENNEPQPIKPSLPSYMAPTVSAKAKLRGQDGCETTPPLSRRYSLPSLGNAKASVSPRVQRSTQTAGKFKNDRSLQLSRDGHGT</sequence>
<dbReference type="PANTHER" id="PTHR32295:SF281">
    <property type="entry name" value="PROTEIN IQ-DOMAIN 31"/>
    <property type="match status" value="1"/>
</dbReference>
<dbReference type="PROSITE" id="PS50096">
    <property type="entry name" value="IQ"/>
    <property type="match status" value="2"/>
</dbReference>
<dbReference type="Proteomes" id="UP001172457">
    <property type="component" value="Chromosome 1"/>
</dbReference>
<comment type="caution">
    <text evidence="6">The sequence shown here is derived from an EMBL/GenBank/DDBJ whole genome shotgun (WGS) entry which is preliminary data.</text>
</comment>
<dbReference type="InterPro" id="IPR000048">
    <property type="entry name" value="IQ_motif_EF-hand-BS"/>
</dbReference>
<dbReference type="GO" id="GO:0005516">
    <property type="term" value="F:calmodulin binding"/>
    <property type="evidence" value="ECO:0007669"/>
    <property type="project" value="UniProtKB-KW"/>
</dbReference>
<feature type="compositionally biased region" description="Basic and acidic residues" evidence="4">
    <location>
        <begin position="25"/>
        <end position="38"/>
    </location>
</feature>
<feature type="region of interest" description="Disordered" evidence="4">
    <location>
        <begin position="50"/>
        <end position="79"/>
    </location>
</feature>
<evidence type="ECO:0000256" key="2">
    <source>
        <dbReference type="ARBA" id="ARBA00024341"/>
    </source>
</evidence>
<dbReference type="PANTHER" id="PTHR32295">
    <property type="entry name" value="IQ-DOMAIN 5-RELATED"/>
    <property type="match status" value="1"/>
</dbReference>
<feature type="region of interest" description="Disordered" evidence="4">
    <location>
        <begin position="431"/>
        <end position="489"/>
    </location>
</feature>
<reference evidence="6" key="1">
    <citation type="submission" date="2023-03" db="EMBL/GenBank/DDBJ databases">
        <title>Chromosome-scale reference genome and RAD-based genetic map of yellow starthistle (Centaurea solstitialis) reveal putative structural variation and QTLs associated with invader traits.</title>
        <authorList>
            <person name="Reatini B."/>
            <person name="Cang F.A."/>
            <person name="Jiang Q."/>
            <person name="Mckibben M.T.W."/>
            <person name="Barker M.S."/>
            <person name="Rieseberg L.H."/>
            <person name="Dlugosch K.M."/>
        </authorList>
    </citation>
    <scope>NUCLEOTIDE SEQUENCE</scope>
    <source>
        <strain evidence="6">CAN-66</strain>
        <tissue evidence="6">Leaf</tissue>
    </source>
</reference>
<evidence type="ECO:0000313" key="7">
    <source>
        <dbReference type="Proteomes" id="UP001172457"/>
    </source>
</evidence>
<organism evidence="6 7">
    <name type="scientific">Centaurea solstitialis</name>
    <name type="common">yellow star-thistle</name>
    <dbReference type="NCBI Taxonomy" id="347529"/>
    <lineage>
        <taxon>Eukaryota</taxon>
        <taxon>Viridiplantae</taxon>
        <taxon>Streptophyta</taxon>
        <taxon>Embryophyta</taxon>
        <taxon>Tracheophyta</taxon>
        <taxon>Spermatophyta</taxon>
        <taxon>Magnoliopsida</taxon>
        <taxon>eudicotyledons</taxon>
        <taxon>Gunneridae</taxon>
        <taxon>Pentapetalae</taxon>
        <taxon>asterids</taxon>
        <taxon>campanulids</taxon>
        <taxon>Asterales</taxon>
        <taxon>Asteraceae</taxon>
        <taxon>Carduoideae</taxon>
        <taxon>Cardueae</taxon>
        <taxon>Centaureinae</taxon>
        <taxon>Centaurea</taxon>
    </lineage>
</organism>
<proteinExistence type="inferred from homology"/>
<dbReference type="Pfam" id="PF13178">
    <property type="entry name" value="DUF4005"/>
    <property type="match status" value="1"/>
</dbReference>
<dbReference type="Gene3D" id="1.20.5.190">
    <property type="match status" value="1"/>
</dbReference>
<dbReference type="Pfam" id="PF00612">
    <property type="entry name" value="IQ"/>
    <property type="match status" value="2"/>
</dbReference>
<comment type="similarity">
    <text evidence="2">Belongs to the IQD family.</text>
</comment>
<feature type="compositionally biased region" description="Polar residues" evidence="4">
    <location>
        <begin position="462"/>
        <end position="471"/>
    </location>
</feature>
<dbReference type="AlphaFoldDB" id="A0AA38UBT8"/>
<evidence type="ECO:0000256" key="4">
    <source>
        <dbReference type="SAM" id="MobiDB-lite"/>
    </source>
</evidence>
<evidence type="ECO:0000259" key="5">
    <source>
        <dbReference type="Pfam" id="PF13178"/>
    </source>
</evidence>
<evidence type="ECO:0000256" key="3">
    <source>
        <dbReference type="ARBA" id="ARBA00024378"/>
    </source>
</evidence>
<accession>A0AA38UBT8</accession>
<comment type="subunit">
    <text evidence="3">Binds to multiple calmodulin (CaM) in the presence of Ca(2+) and CaM-like proteins.</text>
</comment>
<evidence type="ECO:0000256" key="1">
    <source>
        <dbReference type="ARBA" id="ARBA00022860"/>
    </source>
</evidence>
<dbReference type="SMART" id="SM00015">
    <property type="entry name" value="IQ"/>
    <property type="match status" value="2"/>
</dbReference>
<feature type="region of interest" description="Disordered" evidence="4">
    <location>
        <begin position="19"/>
        <end position="38"/>
    </location>
</feature>
<dbReference type="InterPro" id="IPR025064">
    <property type="entry name" value="DUF4005"/>
</dbReference>
<dbReference type="CDD" id="cd23767">
    <property type="entry name" value="IQCD"/>
    <property type="match status" value="1"/>
</dbReference>
<feature type="domain" description="DUF4005" evidence="5">
    <location>
        <begin position="400"/>
        <end position="438"/>
    </location>
</feature>
<feature type="compositionally biased region" description="Basic and acidic residues" evidence="4">
    <location>
        <begin position="474"/>
        <end position="489"/>
    </location>
</feature>
<name>A0AA38UBT8_9ASTR</name>